<evidence type="ECO:0000256" key="1">
    <source>
        <dbReference type="SAM" id="MobiDB-lite"/>
    </source>
</evidence>
<protein>
    <submittedName>
        <fullName evidence="2">Uncharacterized protein</fullName>
    </submittedName>
</protein>
<feature type="region of interest" description="Disordered" evidence="1">
    <location>
        <begin position="635"/>
        <end position="660"/>
    </location>
</feature>
<name>A0A7J6LA66_PERCH</name>
<dbReference type="AlphaFoldDB" id="A0A7J6LA66"/>
<sequence>MSLLILRGPSPPTRRGQLLVRHFSGRLNKKYQKVRKLAPRYIKPEVCRQDGDFPVMPTKGLALGSTIRDLDEAAREEGYNGEDTVPELQDRTLKPHYYRPHSTVSSKKSPLVHAKEAKGTLAPRIPQLRKLPNPFEPLHKNPKGWGPDYYAKYFKDRERGLDGNKELVNKIISEHADKLGLAPEDGQDTNEVGKKAKKKTVRARDYWYEKNYQSSDPLAVPFMCTKELKRNMLNEAHKMNQNPHLAPNEALWEAYLRRAAQLSDKCHFRSLLRVFQAAASVQIYSPRVIPYYRTILAACAVKFPEMKPENFCHLMQALSRLRYRDERLVVMLQKTALTWPTVPHKILVKAANAAAKLDLASQLWCKPLAIALCQAVCENTLIVKEFLNIKWITAVEMFDDSTMVNYLYRAEAVKREQLDDLKYNRHLQIVELYVRLCKEETIWEQLSDNVKEFLADVSLRSGRWDPVPRMFGRKFVGQLRADDESPEEERERLREERLLMRKKRQREINKYRRRVKKYGEEARPLQEKKSKTARQPISCPFHREVSNLLAAAGLKLMNGLKAGPFNLDMFHAPTNTVIEVCPEWQFYLCYTSDVPDEAARECLRWHLRLNRGSARVLAIDQPFYRLCKDNSFDISQPNPPHVDTENGIQLSLGEPTKRTG</sequence>
<accession>A0A7J6LA66</accession>
<organism evidence="2 3">
    <name type="scientific">Perkinsus chesapeaki</name>
    <name type="common">Clam parasite</name>
    <name type="synonym">Perkinsus andrewsi</name>
    <dbReference type="NCBI Taxonomy" id="330153"/>
    <lineage>
        <taxon>Eukaryota</taxon>
        <taxon>Sar</taxon>
        <taxon>Alveolata</taxon>
        <taxon>Perkinsozoa</taxon>
        <taxon>Perkinsea</taxon>
        <taxon>Perkinsida</taxon>
        <taxon>Perkinsidae</taxon>
        <taxon>Perkinsus</taxon>
    </lineage>
</organism>
<reference evidence="2 3" key="1">
    <citation type="submission" date="2020-04" db="EMBL/GenBank/DDBJ databases">
        <title>Perkinsus chesapeaki whole genome sequence.</title>
        <authorList>
            <person name="Bogema D.R."/>
        </authorList>
    </citation>
    <scope>NUCLEOTIDE SEQUENCE [LARGE SCALE GENOMIC DNA]</scope>
    <source>
        <strain evidence="2">ATCC PRA-425</strain>
    </source>
</reference>
<gene>
    <name evidence="2" type="ORF">FOL47_009128</name>
</gene>
<dbReference type="EMBL" id="JAAPAO010000617">
    <property type="protein sequence ID" value="KAF4656118.1"/>
    <property type="molecule type" value="Genomic_DNA"/>
</dbReference>
<evidence type="ECO:0000313" key="2">
    <source>
        <dbReference type="EMBL" id="KAF4656118.1"/>
    </source>
</evidence>
<comment type="caution">
    <text evidence="2">The sequence shown here is derived from an EMBL/GenBank/DDBJ whole genome shotgun (WGS) entry which is preliminary data.</text>
</comment>
<evidence type="ECO:0000313" key="3">
    <source>
        <dbReference type="Proteomes" id="UP000591131"/>
    </source>
</evidence>
<dbReference type="Proteomes" id="UP000591131">
    <property type="component" value="Unassembled WGS sequence"/>
</dbReference>
<keyword evidence="3" id="KW-1185">Reference proteome</keyword>
<dbReference type="OrthoDB" id="438144at2759"/>
<proteinExistence type="predicted"/>